<dbReference type="InterPro" id="IPR006917">
    <property type="entry name" value="SOUL_heme-bd"/>
</dbReference>
<protein>
    <recommendedName>
        <fullName evidence="5">SOUL heme-binding protein</fullName>
    </recommendedName>
</protein>
<feature type="chain" id="PRO_5015312879" description="SOUL heme-binding protein" evidence="2">
    <location>
        <begin position="29"/>
        <end position="224"/>
    </location>
</feature>
<dbReference type="EMBL" id="KZ772734">
    <property type="protein sequence ID" value="PTQ36575.1"/>
    <property type="molecule type" value="Genomic_DNA"/>
</dbReference>
<gene>
    <name evidence="3" type="ORF">MARPO_0062s0004</name>
</gene>
<dbReference type="SUPFAM" id="SSF55136">
    <property type="entry name" value="Probable bacterial effector-binding domain"/>
    <property type="match status" value="1"/>
</dbReference>
<accession>A0A2R6WRU6</accession>
<proteinExistence type="inferred from homology"/>
<evidence type="ECO:0000256" key="2">
    <source>
        <dbReference type="SAM" id="SignalP"/>
    </source>
</evidence>
<name>A0A2R6WRU6_MARPO</name>
<dbReference type="Proteomes" id="UP000244005">
    <property type="component" value="Unassembled WGS sequence"/>
</dbReference>
<dbReference type="InterPro" id="IPR011256">
    <property type="entry name" value="Reg_factor_effector_dom_sf"/>
</dbReference>
<dbReference type="PANTHER" id="PTHR11220:SF1">
    <property type="entry name" value="HEME-BINDING PROTEIN 2"/>
    <property type="match status" value="1"/>
</dbReference>
<sequence length="224" mass="25006">MCGTRKMDQKVVLPLCLLLAICTIHAAAFPALDTPEYTVLKEEGDFEVRLYNESVWAVAMVDDFSFVHATQAGFHRLFEYIEGGNHNWTRVPMTSPVVTGIVPSAGPFCSSAFAVRFYVPPKFHKAPPTPLEELDLTFERWGKRTVAVRTFSGYAMDFNVAQEAEKLSISLGSSDFAKDATYPIEGLDSYAIAQYSSPFQIFNRKNEVWVNIKLDKSAESLSAK</sequence>
<reference evidence="4" key="1">
    <citation type="journal article" date="2017" name="Cell">
        <title>Insights into land plant evolution garnered from the Marchantia polymorpha genome.</title>
        <authorList>
            <person name="Bowman J.L."/>
            <person name="Kohchi T."/>
            <person name="Yamato K.T."/>
            <person name="Jenkins J."/>
            <person name="Shu S."/>
            <person name="Ishizaki K."/>
            <person name="Yamaoka S."/>
            <person name="Nishihama R."/>
            <person name="Nakamura Y."/>
            <person name="Berger F."/>
            <person name="Adam C."/>
            <person name="Aki S.S."/>
            <person name="Althoff F."/>
            <person name="Araki T."/>
            <person name="Arteaga-Vazquez M.A."/>
            <person name="Balasubrmanian S."/>
            <person name="Barry K."/>
            <person name="Bauer D."/>
            <person name="Boehm C.R."/>
            <person name="Briginshaw L."/>
            <person name="Caballero-Perez J."/>
            <person name="Catarino B."/>
            <person name="Chen F."/>
            <person name="Chiyoda S."/>
            <person name="Chovatia M."/>
            <person name="Davies K.M."/>
            <person name="Delmans M."/>
            <person name="Demura T."/>
            <person name="Dierschke T."/>
            <person name="Dolan L."/>
            <person name="Dorantes-Acosta A.E."/>
            <person name="Eklund D.M."/>
            <person name="Florent S.N."/>
            <person name="Flores-Sandoval E."/>
            <person name="Fujiyama A."/>
            <person name="Fukuzawa H."/>
            <person name="Galik B."/>
            <person name="Grimanelli D."/>
            <person name="Grimwood J."/>
            <person name="Grossniklaus U."/>
            <person name="Hamada T."/>
            <person name="Haseloff J."/>
            <person name="Hetherington A.J."/>
            <person name="Higo A."/>
            <person name="Hirakawa Y."/>
            <person name="Hundley H.N."/>
            <person name="Ikeda Y."/>
            <person name="Inoue K."/>
            <person name="Inoue S.I."/>
            <person name="Ishida S."/>
            <person name="Jia Q."/>
            <person name="Kakita M."/>
            <person name="Kanazawa T."/>
            <person name="Kawai Y."/>
            <person name="Kawashima T."/>
            <person name="Kennedy M."/>
            <person name="Kinose K."/>
            <person name="Kinoshita T."/>
            <person name="Kohara Y."/>
            <person name="Koide E."/>
            <person name="Komatsu K."/>
            <person name="Kopischke S."/>
            <person name="Kubo M."/>
            <person name="Kyozuka J."/>
            <person name="Lagercrantz U."/>
            <person name="Lin S.S."/>
            <person name="Lindquist E."/>
            <person name="Lipzen A.M."/>
            <person name="Lu C.W."/>
            <person name="De Luna E."/>
            <person name="Martienssen R.A."/>
            <person name="Minamino N."/>
            <person name="Mizutani M."/>
            <person name="Mizutani M."/>
            <person name="Mochizuki N."/>
            <person name="Monte I."/>
            <person name="Mosher R."/>
            <person name="Nagasaki H."/>
            <person name="Nakagami H."/>
            <person name="Naramoto S."/>
            <person name="Nishitani K."/>
            <person name="Ohtani M."/>
            <person name="Okamoto T."/>
            <person name="Okumura M."/>
            <person name="Phillips J."/>
            <person name="Pollak B."/>
            <person name="Reinders A."/>
            <person name="Rovekamp M."/>
            <person name="Sano R."/>
            <person name="Sawa S."/>
            <person name="Schmid M.W."/>
            <person name="Shirakawa M."/>
            <person name="Solano R."/>
            <person name="Spunde A."/>
            <person name="Suetsugu N."/>
            <person name="Sugano S."/>
            <person name="Sugiyama A."/>
            <person name="Sun R."/>
            <person name="Suzuki Y."/>
            <person name="Takenaka M."/>
            <person name="Takezawa D."/>
            <person name="Tomogane H."/>
            <person name="Tsuzuki M."/>
            <person name="Ueda T."/>
            <person name="Umeda M."/>
            <person name="Ward J.M."/>
            <person name="Watanabe Y."/>
            <person name="Yazaki K."/>
            <person name="Yokoyama R."/>
            <person name="Yoshitake Y."/>
            <person name="Yotsui I."/>
            <person name="Zachgo S."/>
            <person name="Schmutz J."/>
        </authorList>
    </citation>
    <scope>NUCLEOTIDE SEQUENCE [LARGE SCALE GENOMIC DNA]</scope>
    <source>
        <strain evidence="4">Tak-1</strain>
    </source>
</reference>
<dbReference type="AlphaFoldDB" id="A0A2R6WRU6"/>
<dbReference type="Pfam" id="PF04832">
    <property type="entry name" value="SOUL"/>
    <property type="match status" value="1"/>
</dbReference>
<evidence type="ECO:0000313" key="4">
    <source>
        <dbReference type="Proteomes" id="UP000244005"/>
    </source>
</evidence>
<dbReference type="OMA" id="VKSGCTD"/>
<dbReference type="FunFam" id="3.20.80.10:FF:000002">
    <property type="entry name" value="Heme-binding protein 2"/>
    <property type="match status" value="1"/>
</dbReference>
<evidence type="ECO:0000256" key="1">
    <source>
        <dbReference type="ARBA" id="ARBA00009817"/>
    </source>
</evidence>
<keyword evidence="4" id="KW-1185">Reference proteome</keyword>
<dbReference type="Gene3D" id="3.20.80.10">
    <property type="entry name" value="Regulatory factor, effector binding domain"/>
    <property type="match status" value="1"/>
</dbReference>
<keyword evidence="2" id="KW-0732">Signal</keyword>
<comment type="similarity">
    <text evidence="1">Belongs to the HEBP family.</text>
</comment>
<dbReference type="PANTHER" id="PTHR11220">
    <property type="entry name" value="HEME-BINDING PROTEIN-RELATED"/>
    <property type="match status" value="1"/>
</dbReference>
<evidence type="ECO:0008006" key="5">
    <source>
        <dbReference type="Google" id="ProtNLM"/>
    </source>
</evidence>
<organism evidence="3 4">
    <name type="scientific">Marchantia polymorpha</name>
    <name type="common">Common liverwort</name>
    <name type="synonym">Marchantia aquatica</name>
    <dbReference type="NCBI Taxonomy" id="3197"/>
    <lineage>
        <taxon>Eukaryota</taxon>
        <taxon>Viridiplantae</taxon>
        <taxon>Streptophyta</taxon>
        <taxon>Embryophyta</taxon>
        <taxon>Marchantiophyta</taxon>
        <taxon>Marchantiopsida</taxon>
        <taxon>Marchantiidae</taxon>
        <taxon>Marchantiales</taxon>
        <taxon>Marchantiaceae</taxon>
        <taxon>Marchantia</taxon>
    </lineage>
</organism>
<feature type="signal peptide" evidence="2">
    <location>
        <begin position="1"/>
        <end position="28"/>
    </location>
</feature>
<dbReference type="OrthoDB" id="6424451at2759"/>
<evidence type="ECO:0000313" key="3">
    <source>
        <dbReference type="EMBL" id="PTQ36575.1"/>
    </source>
</evidence>
<dbReference type="Gramene" id="Mp7g05220.1">
    <property type="protein sequence ID" value="Mp7g05220.1.cds"/>
    <property type="gene ID" value="Mp7g05220"/>
</dbReference>